<protein>
    <submittedName>
        <fullName evidence="2">Uncharacterized protein</fullName>
    </submittedName>
</protein>
<accession>A0A495JI24</accession>
<feature type="transmembrane region" description="Helical" evidence="1">
    <location>
        <begin position="41"/>
        <end position="62"/>
    </location>
</feature>
<name>A0A495JI24_9ACTN</name>
<proteinExistence type="predicted"/>
<keyword evidence="1" id="KW-0472">Membrane</keyword>
<dbReference type="EMBL" id="RBKT01000001">
    <property type="protein sequence ID" value="RKR88700.1"/>
    <property type="molecule type" value="Genomic_DNA"/>
</dbReference>
<sequence length="391" mass="41282">MIMLEDSLRSMFSERVESPPLINDPASAAIRRGRAARRRRAAASSVAAALALVVTVGGIVSLREVSIPGNGGREGSAIAFNGQPESTPTNPAVEPQPTVDTGIGLDLWAGNRLWTMDGRTLPLTGVGTVSQIYRVPTGWIYGGTAGIRFMRPDGTSISLRGNDDRWVLSPGGDQLAFVIDTVLYVARVSSSGLAVRTMTPVPAGISPVAFLGQQVVITEESRGFDLVTQNRVYQANWNNKITAVYGSPQGKTLIGLVPGTGPAQRPCLAELQASDTGLVVARTGTCVLDPKLDTTGGRITPDGGWVAEHRAEDVRLVDLTQALAGQDRTVLCPIRTTVAPAWADERTLLAADDRGVVRCGVDGTEKVVPLPSGVTAQWQFVPKLTSNQPAG</sequence>
<gene>
    <name evidence="2" type="ORF">BDK92_3030</name>
</gene>
<comment type="caution">
    <text evidence="2">The sequence shown here is derived from an EMBL/GenBank/DDBJ whole genome shotgun (WGS) entry which is preliminary data.</text>
</comment>
<keyword evidence="1" id="KW-0812">Transmembrane</keyword>
<dbReference type="Proteomes" id="UP000277671">
    <property type="component" value="Unassembled WGS sequence"/>
</dbReference>
<organism evidence="2 3">
    <name type="scientific">Micromonospora pisi</name>
    <dbReference type="NCBI Taxonomy" id="589240"/>
    <lineage>
        <taxon>Bacteria</taxon>
        <taxon>Bacillati</taxon>
        <taxon>Actinomycetota</taxon>
        <taxon>Actinomycetes</taxon>
        <taxon>Micromonosporales</taxon>
        <taxon>Micromonosporaceae</taxon>
        <taxon>Micromonospora</taxon>
    </lineage>
</organism>
<evidence type="ECO:0000256" key="1">
    <source>
        <dbReference type="SAM" id="Phobius"/>
    </source>
</evidence>
<evidence type="ECO:0000313" key="3">
    <source>
        <dbReference type="Proteomes" id="UP000277671"/>
    </source>
</evidence>
<keyword evidence="1" id="KW-1133">Transmembrane helix</keyword>
<dbReference type="SUPFAM" id="SSF69304">
    <property type="entry name" value="Tricorn protease N-terminal domain"/>
    <property type="match status" value="1"/>
</dbReference>
<reference evidence="2 3" key="1">
    <citation type="submission" date="2018-10" db="EMBL/GenBank/DDBJ databases">
        <title>Sequencing the genomes of 1000 actinobacteria strains.</title>
        <authorList>
            <person name="Klenk H.-P."/>
        </authorList>
    </citation>
    <scope>NUCLEOTIDE SEQUENCE [LARGE SCALE GENOMIC DNA]</scope>
    <source>
        <strain evidence="2 3">DSM 45175</strain>
    </source>
</reference>
<dbReference type="AlphaFoldDB" id="A0A495JI24"/>
<keyword evidence="3" id="KW-1185">Reference proteome</keyword>
<evidence type="ECO:0000313" key="2">
    <source>
        <dbReference type="EMBL" id="RKR88700.1"/>
    </source>
</evidence>